<dbReference type="EMBL" id="CP002046">
    <property type="protein sequence ID" value="EAP87605.1"/>
    <property type="molecule type" value="Genomic_DNA"/>
</dbReference>
<dbReference type="RefSeq" id="WP_013186283.1">
    <property type="nucleotide sequence ID" value="NC_014230.1"/>
</dbReference>
<accession>A3U5T8</accession>
<dbReference type="OrthoDB" id="1396884at2"/>
<gene>
    <name evidence="2" type="ordered locus">CA2559_02580</name>
</gene>
<feature type="chain" id="PRO_5002658994" evidence="1">
    <location>
        <begin position="21"/>
        <end position="247"/>
    </location>
</feature>
<evidence type="ECO:0000256" key="1">
    <source>
        <dbReference type="SAM" id="SignalP"/>
    </source>
</evidence>
<dbReference type="Proteomes" id="UP000002297">
    <property type="component" value="Chromosome"/>
</dbReference>
<dbReference type="GeneID" id="89452310"/>
<evidence type="ECO:0000313" key="2">
    <source>
        <dbReference type="EMBL" id="EAP87605.1"/>
    </source>
</evidence>
<dbReference type="eggNOG" id="COG1511">
    <property type="taxonomic scope" value="Bacteria"/>
</dbReference>
<organism evidence="2 3">
    <name type="scientific">Croceibacter atlanticus (strain ATCC BAA-628 / JCM 21780 / CIP 108009 / IAM 15332 / KCTC 12090 / HTCC2559)</name>
    <dbReference type="NCBI Taxonomy" id="216432"/>
    <lineage>
        <taxon>Bacteria</taxon>
        <taxon>Pseudomonadati</taxon>
        <taxon>Bacteroidota</taxon>
        <taxon>Flavobacteriia</taxon>
        <taxon>Flavobacteriales</taxon>
        <taxon>Flavobacteriaceae</taxon>
        <taxon>Croceibacter</taxon>
    </lineage>
</organism>
<reference evidence="2 3" key="1">
    <citation type="journal article" date="2010" name="J. Bacteriol.">
        <title>The complete genome sequence of Croceibacter atlanticus HTCC2559T.</title>
        <authorList>
            <person name="Oh H.M."/>
            <person name="Kang I."/>
            <person name="Ferriera S."/>
            <person name="Giovannoni S.J."/>
            <person name="Cho J.C."/>
        </authorList>
    </citation>
    <scope>NUCLEOTIDE SEQUENCE [LARGE SCALE GENOMIC DNA]</scope>
    <source>
        <strain evidence="3">ATCC BAA-628 / HTCC2559 / KCTC 12090</strain>
    </source>
</reference>
<proteinExistence type="predicted"/>
<sequence>MRTIFTFILSFILFVSNTNAQVGISTTTPQAALDITSTDSGILIPRVALNSSADTGTVLNPDGSPLVEGTMVFNNGNGTLTEKGFYFWNGSDWDKLVDNTPHIHIGKFRITSTGTVNFTGLPFKPSRIVFTAYANVDDYNQSASNSTGNNNNNTKENTHGSMKGYAYEIDGSILQQSIFNGGSGNSINDISRYASSTNCIGLRYTNQNGGNLGLTTATLTAFNDDGFTLNITNAVDNVVVIYEAYRY</sequence>
<dbReference type="HOGENOM" id="CLU_1029871_0_0_10"/>
<dbReference type="eggNOG" id="COG0018">
    <property type="taxonomic scope" value="Bacteria"/>
</dbReference>
<keyword evidence="3" id="KW-1185">Reference proteome</keyword>
<keyword evidence="1" id="KW-0732">Signal</keyword>
<dbReference type="KEGG" id="cat:CA2559_02580"/>
<dbReference type="AlphaFoldDB" id="A3U5T8"/>
<feature type="signal peptide" evidence="1">
    <location>
        <begin position="1"/>
        <end position="20"/>
    </location>
</feature>
<dbReference type="STRING" id="216432.CA2559_02580"/>
<name>A3U5T8_CROAH</name>
<protein>
    <submittedName>
        <fullName evidence="2">Uncharacterized protein</fullName>
    </submittedName>
</protein>
<evidence type="ECO:0000313" key="3">
    <source>
        <dbReference type="Proteomes" id="UP000002297"/>
    </source>
</evidence>